<organism evidence="1 2">
    <name type="scientific">Ganoderma sinense ZZ0214-1</name>
    <dbReference type="NCBI Taxonomy" id="1077348"/>
    <lineage>
        <taxon>Eukaryota</taxon>
        <taxon>Fungi</taxon>
        <taxon>Dikarya</taxon>
        <taxon>Basidiomycota</taxon>
        <taxon>Agaricomycotina</taxon>
        <taxon>Agaricomycetes</taxon>
        <taxon>Polyporales</taxon>
        <taxon>Polyporaceae</taxon>
        <taxon>Ganoderma</taxon>
    </lineage>
</organism>
<name>A0A2G8S2Y9_9APHY</name>
<reference evidence="1 2" key="1">
    <citation type="journal article" date="2015" name="Sci. Rep.">
        <title>Chromosome-level genome map provides insights into diverse defense mechanisms in the medicinal fungus Ganoderma sinense.</title>
        <authorList>
            <person name="Zhu Y."/>
            <person name="Xu J."/>
            <person name="Sun C."/>
            <person name="Zhou S."/>
            <person name="Xu H."/>
            <person name="Nelson D.R."/>
            <person name="Qian J."/>
            <person name="Song J."/>
            <person name="Luo H."/>
            <person name="Xiang L."/>
            <person name="Li Y."/>
            <person name="Xu Z."/>
            <person name="Ji A."/>
            <person name="Wang L."/>
            <person name="Lu S."/>
            <person name="Hayward A."/>
            <person name="Sun W."/>
            <person name="Li X."/>
            <person name="Schwartz D.C."/>
            <person name="Wang Y."/>
            <person name="Chen S."/>
        </authorList>
    </citation>
    <scope>NUCLEOTIDE SEQUENCE [LARGE SCALE GENOMIC DNA]</scope>
    <source>
        <strain evidence="1 2">ZZ0214-1</strain>
    </source>
</reference>
<evidence type="ECO:0008006" key="3">
    <source>
        <dbReference type="Google" id="ProtNLM"/>
    </source>
</evidence>
<accession>A0A2G8S2Y9</accession>
<keyword evidence="2" id="KW-1185">Reference proteome</keyword>
<dbReference type="EMBL" id="AYKW01000028">
    <property type="protein sequence ID" value="PIL28121.1"/>
    <property type="molecule type" value="Genomic_DNA"/>
</dbReference>
<dbReference type="AlphaFoldDB" id="A0A2G8S2Y9"/>
<dbReference type="OrthoDB" id="2758564at2759"/>
<dbReference type="Gene3D" id="2.40.70.10">
    <property type="entry name" value="Acid Proteases"/>
    <property type="match status" value="1"/>
</dbReference>
<evidence type="ECO:0000313" key="1">
    <source>
        <dbReference type="EMBL" id="PIL28121.1"/>
    </source>
</evidence>
<dbReference type="Proteomes" id="UP000230002">
    <property type="component" value="Unassembled WGS sequence"/>
</dbReference>
<gene>
    <name evidence="1" type="ORF">GSI_09772</name>
</gene>
<dbReference type="SUPFAM" id="SSF50630">
    <property type="entry name" value="Acid proteases"/>
    <property type="match status" value="1"/>
</dbReference>
<sequence length="537" mass="59650">MFLRGLVDISTISDDDATSSTCSDSKESGTGIDIQAAENEVGLHSQRKRITLTEDDAKRVGEQRFRVFVEISSQHVADIGNLRKYYSEYIRGAGYLLDLDNGSNTTFASLIEYRKKSGFADASHGPPCSVHGPLSIARDERAKIFDHAYVHRDSFFDPEDPTTRGLVKFGDESGAAVLMHDQELRLSIPCFDRVENRWNCGRLLLDYKPGVACAATKGIYSRRVSGVLALGPMRHQSAFDNAVDRHSEVPSFLEALKPCLPPLPEGGTVVYLAIRPMALYKNTETGYRLLERNAEHWMALNGWPCELQADWSPPIYLVPEALGGERHWKVRLLSMTFQHYDVDTQKCRDLDDLDARTITFGDGGLVVHLDCGTSVSFVPPALVRHIRTKLWPTAKNKEIDATQQDSPCDLHSDSKPQLAFYVPDNECMSISYTFADGRGGKVQATGPSSHFFGEPNPFRANRSRTKDGEGMVFVGPPEVIGAGDSEAIFGLNFFQSMYVALHNPDDGAAYVRLAPQWDAQRHLFSPVKPQSDDDGPW</sequence>
<protein>
    <recommendedName>
        <fullName evidence="3">Peptidase A1 domain-containing protein</fullName>
    </recommendedName>
</protein>
<dbReference type="InterPro" id="IPR021109">
    <property type="entry name" value="Peptidase_aspartic_dom_sf"/>
</dbReference>
<proteinExistence type="predicted"/>
<comment type="caution">
    <text evidence="1">The sequence shown here is derived from an EMBL/GenBank/DDBJ whole genome shotgun (WGS) entry which is preliminary data.</text>
</comment>
<evidence type="ECO:0000313" key="2">
    <source>
        <dbReference type="Proteomes" id="UP000230002"/>
    </source>
</evidence>